<protein>
    <submittedName>
        <fullName evidence="2">Uncharacterized protein</fullName>
    </submittedName>
</protein>
<gene>
    <name evidence="2" type="ORF">A4U43_C06F360</name>
</gene>
<sequence>MNAMQTNRSKYPGNKKPTATLSNGRASRTTNGPCLELAPNDTRKRTMLKMSCSSMKTSKYVDDNIVGRSASRPSCTARNMIGNARMKEQTAILRTNIVLPRASRSSDSETSPTEASLEVGERGMNGFGSAGNRPNRKDTLSVTEGRSSRDTGRDSI</sequence>
<feature type="compositionally biased region" description="Polar residues" evidence="1">
    <location>
        <begin position="17"/>
        <end position="32"/>
    </location>
</feature>
<feature type="compositionally biased region" description="Basic and acidic residues" evidence="1">
    <location>
        <begin position="146"/>
        <end position="156"/>
    </location>
</feature>
<keyword evidence="3" id="KW-1185">Reference proteome</keyword>
<feature type="compositionally biased region" description="Polar residues" evidence="1">
    <location>
        <begin position="103"/>
        <end position="114"/>
    </location>
</feature>
<organism evidence="2 3">
    <name type="scientific">Asparagus officinalis</name>
    <name type="common">Garden asparagus</name>
    <dbReference type="NCBI Taxonomy" id="4686"/>
    <lineage>
        <taxon>Eukaryota</taxon>
        <taxon>Viridiplantae</taxon>
        <taxon>Streptophyta</taxon>
        <taxon>Embryophyta</taxon>
        <taxon>Tracheophyta</taxon>
        <taxon>Spermatophyta</taxon>
        <taxon>Magnoliopsida</taxon>
        <taxon>Liliopsida</taxon>
        <taxon>Asparagales</taxon>
        <taxon>Asparagaceae</taxon>
        <taxon>Asparagoideae</taxon>
        <taxon>Asparagus</taxon>
    </lineage>
</organism>
<name>A0A5P1EII8_ASPOF</name>
<dbReference type="EMBL" id="CM007386">
    <property type="protein sequence ID" value="ONK65732.1"/>
    <property type="molecule type" value="Genomic_DNA"/>
</dbReference>
<dbReference type="AlphaFoldDB" id="A0A5P1EII8"/>
<accession>A0A5P1EII8</accession>
<dbReference type="Gramene" id="ONK65732">
    <property type="protein sequence ID" value="ONK65732"/>
    <property type="gene ID" value="A4U43_C06F360"/>
</dbReference>
<evidence type="ECO:0000256" key="1">
    <source>
        <dbReference type="SAM" id="MobiDB-lite"/>
    </source>
</evidence>
<evidence type="ECO:0000313" key="3">
    <source>
        <dbReference type="Proteomes" id="UP000243459"/>
    </source>
</evidence>
<proteinExistence type="predicted"/>
<reference evidence="3" key="1">
    <citation type="journal article" date="2017" name="Nat. Commun.">
        <title>The asparagus genome sheds light on the origin and evolution of a young Y chromosome.</title>
        <authorList>
            <person name="Harkess A."/>
            <person name="Zhou J."/>
            <person name="Xu C."/>
            <person name="Bowers J.E."/>
            <person name="Van der Hulst R."/>
            <person name="Ayyampalayam S."/>
            <person name="Mercati F."/>
            <person name="Riccardi P."/>
            <person name="McKain M.R."/>
            <person name="Kakrana A."/>
            <person name="Tang H."/>
            <person name="Ray J."/>
            <person name="Groenendijk J."/>
            <person name="Arikit S."/>
            <person name="Mathioni S.M."/>
            <person name="Nakano M."/>
            <person name="Shan H."/>
            <person name="Telgmann-Rauber A."/>
            <person name="Kanno A."/>
            <person name="Yue Z."/>
            <person name="Chen H."/>
            <person name="Li W."/>
            <person name="Chen Y."/>
            <person name="Xu X."/>
            <person name="Zhang Y."/>
            <person name="Luo S."/>
            <person name="Chen H."/>
            <person name="Gao J."/>
            <person name="Mao Z."/>
            <person name="Pires J.C."/>
            <person name="Luo M."/>
            <person name="Kudrna D."/>
            <person name="Wing R.A."/>
            <person name="Meyers B.C."/>
            <person name="Yi K."/>
            <person name="Kong H."/>
            <person name="Lavrijsen P."/>
            <person name="Sunseri F."/>
            <person name="Falavigna A."/>
            <person name="Ye Y."/>
            <person name="Leebens-Mack J.H."/>
            <person name="Chen G."/>
        </authorList>
    </citation>
    <scope>NUCLEOTIDE SEQUENCE [LARGE SCALE GENOMIC DNA]</scope>
    <source>
        <strain evidence="3">cv. DH0086</strain>
    </source>
</reference>
<dbReference type="Proteomes" id="UP000243459">
    <property type="component" value="Chromosome 6"/>
</dbReference>
<feature type="region of interest" description="Disordered" evidence="1">
    <location>
        <begin position="99"/>
        <end position="156"/>
    </location>
</feature>
<feature type="region of interest" description="Disordered" evidence="1">
    <location>
        <begin position="1"/>
        <end position="33"/>
    </location>
</feature>
<evidence type="ECO:0000313" key="2">
    <source>
        <dbReference type="EMBL" id="ONK65732.1"/>
    </source>
</evidence>